<accession>A0AA49JVQ9</accession>
<evidence type="ECO:0000313" key="2">
    <source>
        <dbReference type="EMBL" id="WKW12907.1"/>
    </source>
</evidence>
<protein>
    <submittedName>
        <fullName evidence="2">(4Fe-4S)-binding protein</fullName>
    </submittedName>
</protein>
<dbReference type="Gene3D" id="3.30.70.20">
    <property type="match status" value="1"/>
</dbReference>
<dbReference type="Proteomes" id="UP001229955">
    <property type="component" value="Chromosome"/>
</dbReference>
<accession>A0AA49K1L5</accession>
<dbReference type="InterPro" id="IPR010693">
    <property type="entry name" value="Divergent_4Fe-4S_mono-cluster"/>
</dbReference>
<dbReference type="KEGG" id="pspc:Strain318_002217"/>
<sequence length="71" mass="7804">MTKRLQTYQGNGVEVTFDPNICTHSAKCVRGLPAVFDTRRQRWVDVDAASADEIIAQVAKCPSGALQARKL</sequence>
<name>A0AA49JVQ9_9BACT</name>
<evidence type="ECO:0000313" key="3">
    <source>
        <dbReference type="EMBL" id="WKW15814.1"/>
    </source>
</evidence>
<dbReference type="AlphaFoldDB" id="A0AA49JVQ9"/>
<dbReference type="Pfam" id="PF06902">
    <property type="entry name" value="Fer4_19"/>
    <property type="match status" value="1"/>
</dbReference>
<organism evidence="2">
    <name type="scientific">Pseudogemmatithrix spongiicola</name>
    <dbReference type="NCBI Taxonomy" id="3062599"/>
    <lineage>
        <taxon>Bacteria</taxon>
        <taxon>Pseudomonadati</taxon>
        <taxon>Gemmatimonadota</taxon>
        <taxon>Gemmatimonadia</taxon>
        <taxon>Gemmatimonadales</taxon>
        <taxon>Gemmatimonadaceae</taxon>
        <taxon>Pseudogemmatithrix</taxon>
    </lineage>
</organism>
<dbReference type="SUPFAM" id="SSF54862">
    <property type="entry name" value="4Fe-4S ferredoxins"/>
    <property type="match status" value="1"/>
</dbReference>
<feature type="domain" description="Divergent 4Fe-4S mono-cluster" evidence="1">
    <location>
        <begin position="8"/>
        <end position="69"/>
    </location>
</feature>
<proteinExistence type="predicted"/>
<reference evidence="2" key="1">
    <citation type="submission" date="2023-07" db="EMBL/GenBank/DDBJ databases">
        <authorList>
            <person name="Haufschild T."/>
            <person name="Kallscheuer N."/>
            <person name="Hammer J."/>
            <person name="Kohn T."/>
            <person name="Kabuu M."/>
            <person name="Jogler M."/>
            <person name="Wohfarth N."/>
            <person name="Heuer A."/>
            <person name="Rohde M."/>
            <person name="van Teeseling M.C.F."/>
            <person name="Jogler C."/>
        </authorList>
    </citation>
    <scope>NUCLEOTIDE SEQUENCE</scope>
    <source>
        <strain evidence="2">Strain 138</strain>
        <strain evidence="3">Strain 318</strain>
    </source>
</reference>
<dbReference type="RefSeq" id="WP_367885774.1">
    <property type="nucleotide sequence ID" value="NZ_CP130612.1"/>
</dbReference>
<evidence type="ECO:0000313" key="4">
    <source>
        <dbReference type="Proteomes" id="UP001229955"/>
    </source>
</evidence>
<dbReference type="EMBL" id="CP130612">
    <property type="protein sequence ID" value="WKW12907.1"/>
    <property type="molecule type" value="Genomic_DNA"/>
</dbReference>
<dbReference type="EMBL" id="CP130613">
    <property type="protein sequence ID" value="WKW15814.1"/>
    <property type="molecule type" value="Genomic_DNA"/>
</dbReference>
<keyword evidence="4" id="KW-1185">Reference proteome</keyword>
<gene>
    <name evidence="2" type="ORF">Strain138_002218</name>
    <name evidence="3" type="ORF">Strain318_002217</name>
</gene>
<evidence type="ECO:0000259" key="1">
    <source>
        <dbReference type="Pfam" id="PF06902"/>
    </source>
</evidence>